<dbReference type="InterPro" id="IPR025548">
    <property type="entry name" value="YfkD"/>
</dbReference>
<name>A0A917WUK5_9BACI</name>
<evidence type="ECO:0008006" key="3">
    <source>
        <dbReference type="Google" id="ProtNLM"/>
    </source>
</evidence>
<organism evidence="1 2">
    <name type="scientific">Paraliobacillus quinghaiensis</name>
    <dbReference type="NCBI Taxonomy" id="470815"/>
    <lineage>
        <taxon>Bacteria</taxon>
        <taxon>Bacillati</taxon>
        <taxon>Bacillota</taxon>
        <taxon>Bacilli</taxon>
        <taxon>Bacillales</taxon>
        <taxon>Bacillaceae</taxon>
        <taxon>Paraliobacillus</taxon>
    </lineage>
</organism>
<comment type="caution">
    <text evidence="1">The sequence shown here is derived from an EMBL/GenBank/DDBJ whole genome shotgun (WGS) entry which is preliminary data.</text>
</comment>
<accession>A0A917WUK5</accession>
<gene>
    <name evidence="1" type="primary">yfkD</name>
    <name evidence="1" type="ORF">GCM10011351_15300</name>
</gene>
<dbReference type="Pfam" id="PF14167">
    <property type="entry name" value="YfkD"/>
    <property type="match status" value="1"/>
</dbReference>
<dbReference type="EMBL" id="BMLG01000006">
    <property type="protein sequence ID" value="GGM30083.1"/>
    <property type="molecule type" value="Genomic_DNA"/>
</dbReference>
<dbReference type="AlphaFoldDB" id="A0A917WUK5"/>
<evidence type="ECO:0000313" key="2">
    <source>
        <dbReference type="Proteomes" id="UP000618460"/>
    </source>
</evidence>
<evidence type="ECO:0000313" key="1">
    <source>
        <dbReference type="EMBL" id="GGM30083.1"/>
    </source>
</evidence>
<sequence length="265" mass="29992">MKNNKLVICFILFIIAFCYPITALAKEIKPAQEKSEIPNHVLSISKENTYPNSTKDEVILEPSSFVEKLIEDSEMRIENPDLIKMLNETTIKPSPIAFGYRGSIYMGHWPLHYTSEETNVNWEYQKINTNELINVGGNTQKNMSYNQVKEAHVKGALTTKIERSDQIKKMMLMEAKKNTKLPLSFHTVFGKDTKMANSYAVPIKKIGVLQGFAPAVSEKGKVTFGEVYIELKGSKKSIVVKNVTKQGIGAWIPVQDHVSFMFELK</sequence>
<reference evidence="1" key="2">
    <citation type="submission" date="2020-09" db="EMBL/GenBank/DDBJ databases">
        <authorList>
            <person name="Sun Q."/>
            <person name="Zhou Y."/>
        </authorList>
    </citation>
    <scope>NUCLEOTIDE SEQUENCE</scope>
    <source>
        <strain evidence="1">CGMCC 1.6333</strain>
    </source>
</reference>
<reference evidence="1" key="1">
    <citation type="journal article" date="2014" name="Int. J. Syst. Evol. Microbiol.">
        <title>Complete genome sequence of Corynebacterium casei LMG S-19264T (=DSM 44701T), isolated from a smear-ripened cheese.</title>
        <authorList>
            <consortium name="US DOE Joint Genome Institute (JGI-PGF)"/>
            <person name="Walter F."/>
            <person name="Albersmeier A."/>
            <person name="Kalinowski J."/>
            <person name="Ruckert C."/>
        </authorList>
    </citation>
    <scope>NUCLEOTIDE SEQUENCE</scope>
    <source>
        <strain evidence="1">CGMCC 1.6333</strain>
    </source>
</reference>
<dbReference type="Proteomes" id="UP000618460">
    <property type="component" value="Unassembled WGS sequence"/>
</dbReference>
<proteinExistence type="predicted"/>
<keyword evidence="2" id="KW-1185">Reference proteome</keyword>
<protein>
    <recommendedName>
        <fullName evidence="3">YfkD-like protein</fullName>
    </recommendedName>
</protein>